<comment type="caution">
    <text evidence="2">The sequence shown here is derived from an EMBL/GenBank/DDBJ whole genome shotgun (WGS) entry which is preliminary data.</text>
</comment>
<name>A0AA94KZ66_9MICO</name>
<organism evidence="2 3">
    <name type="scientific">Agrococcus baldri</name>
    <dbReference type="NCBI Taxonomy" id="153730"/>
    <lineage>
        <taxon>Bacteria</taxon>
        <taxon>Bacillati</taxon>
        <taxon>Actinomycetota</taxon>
        <taxon>Actinomycetes</taxon>
        <taxon>Micrococcales</taxon>
        <taxon>Microbacteriaceae</taxon>
        <taxon>Agrococcus</taxon>
    </lineage>
</organism>
<dbReference type="AlphaFoldDB" id="A0AA94KZ66"/>
<reference evidence="2 3" key="1">
    <citation type="submission" date="2016-10" db="EMBL/GenBank/DDBJ databases">
        <authorList>
            <person name="Varghese N."/>
            <person name="Submissions S."/>
        </authorList>
    </citation>
    <scope>NUCLEOTIDE SEQUENCE [LARGE SCALE GENOMIC DNA]</scope>
    <source>
        <strain evidence="2 3">IAM 15147</strain>
    </source>
</reference>
<proteinExistence type="predicted"/>
<keyword evidence="1" id="KW-0812">Transmembrane</keyword>
<evidence type="ECO:0000313" key="3">
    <source>
        <dbReference type="Proteomes" id="UP000198506"/>
    </source>
</evidence>
<evidence type="ECO:0000313" key="2">
    <source>
        <dbReference type="EMBL" id="SFS08080.1"/>
    </source>
</evidence>
<feature type="transmembrane region" description="Helical" evidence="1">
    <location>
        <begin position="63"/>
        <end position="87"/>
    </location>
</feature>
<dbReference type="EMBL" id="FOZN01000002">
    <property type="protein sequence ID" value="SFS08080.1"/>
    <property type="molecule type" value="Genomic_DNA"/>
</dbReference>
<dbReference type="Proteomes" id="UP000198506">
    <property type="component" value="Unassembled WGS sequence"/>
</dbReference>
<keyword evidence="3" id="KW-1185">Reference proteome</keyword>
<gene>
    <name evidence="2" type="ORF">SAMN04487783_1047</name>
</gene>
<accession>A0AA94KZ66</accession>
<protein>
    <submittedName>
        <fullName evidence="2">Uncharacterized protein</fullName>
    </submittedName>
</protein>
<keyword evidence="1" id="KW-1133">Transmembrane helix</keyword>
<feature type="transmembrane region" description="Helical" evidence="1">
    <location>
        <begin position="27"/>
        <end position="51"/>
    </location>
</feature>
<sequence>MTLAIPLAIEVRSVARSWNFRLPTISIMQLTILSVASAACLTVLTLALLALESGREFKLSPPVISFILTAFIGVVLTPSLIPAAAILRVAVVKPKGLAADLQEIVIRMIAVQKRMRASASRVRRLLHRGLSLSESMSDQYARAKLLAEPSETSLSKLEQAVLLRVVRDAQPPLEPADALKSSLVARLSGIPLALAEFERTDAHAQVSISILKRQVRLVITAHLELERIAAFDATRQAQFEEVVASEKRHAEVVAQRALALIERTLDALGRSDAALEDFLGAADAIQQQLDSTVKRLETSVGE</sequence>
<keyword evidence="1" id="KW-0472">Membrane</keyword>
<evidence type="ECO:0000256" key="1">
    <source>
        <dbReference type="SAM" id="Phobius"/>
    </source>
</evidence>